<evidence type="ECO:0000313" key="1">
    <source>
        <dbReference type="EMBL" id="TNN35346.1"/>
    </source>
</evidence>
<dbReference type="Proteomes" id="UP000314294">
    <property type="component" value="Unassembled WGS sequence"/>
</dbReference>
<name>A0A4Z2F2A4_9TELE</name>
<dbReference type="EMBL" id="SRLO01001784">
    <property type="protein sequence ID" value="TNN35346.1"/>
    <property type="molecule type" value="Genomic_DNA"/>
</dbReference>
<proteinExistence type="predicted"/>
<gene>
    <name evidence="1" type="ORF">EYF80_054491</name>
</gene>
<comment type="caution">
    <text evidence="1">The sequence shown here is derived from an EMBL/GenBank/DDBJ whole genome shotgun (WGS) entry which is preliminary data.</text>
</comment>
<keyword evidence="2" id="KW-1185">Reference proteome</keyword>
<reference evidence="1 2" key="1">
    <citation type="submission" date="2019-03" db="EMBL/GenBank/DDBJ databases">
        <title>First draft genome of Liparis tanakae, snailfish: a comprehensive survey of snailfish specific genes.</title>
        <authorList>
            <person name="Kim W."/>
            <person name="Song I."/>
            <person name="Jeong J.-H."/>
            <person name="Kim D."/>
            <person name="Kim S."/>
            <person name="Ryu S."/>
            <person name="Song J.Y."/>
            <person name="Lee S.K."/>
        </authorList>
    </citation>
    <scope>NUCLEOTIDE SEQUENCE [LARGE SCALE GENOMIC DNA]</scope>
    <source>
        <tissue evidence="1">Muscle</tissue>
    </source>
</reference>
<organism evidence="1 2">
    <name type="scientific">Liparis tanakae</name>
    <name type="common">Tanaka's snailfish</name>
    <dbReference type="NCBI Taxonomy" id="230148"/>
    <lineage>
        <taxon>Eukaryota</taxon>
        <taxon>Metazoa</taxon>
        <taxon>Chordata</taxon>
        <taxon>Craniata</taxon>
        <taxon>Vertebrata</taxon>
        <taxon>Euteleostomi</taxon>
        <taxon>Actinopterygii</taxon>
        <taxon>Neopterygii</taxon>
        <taxon>Teleostei</taxon>
        <taxon>Neoteleostei</taxon>
        <taxon>Acanthomorphata</taxon>
        <taxon>Eupercaria</taxon>
        <taxon>Perciformes</taxon>
        <taxon>Cottioidei</taxon>
        <taxon>Cottales</taxon>
        <taxon>Liparidae</taxon>
        <taxon>Liparis</taxon>
    </lineage>
</organism>
<accession>A0A4Z2F2A4</accession>
<dbReference type="AlphaFoldDB" id="A0A4Z2F2A4"/>
<evidence type="ECO:0000313" key="2">
    <source>
        <dbReference type="Proteomes" id="UP000314294"/>
    </source>
</evidence>
<protein>
    <submittedName>
        <fullName evidence="1">Uncharacterized protein</fullName>
    </submittedName>
</protein>
<sequence length="60" mass="6995">MKLSELGPEGEELLLLKSYRDGNKLILKPHYSEEKEEVILFGLSNRRLFAPGERYRQTDS</sequence>